<proteinExistence type="predicted"/>
<evidence type="ECO:0000313" key="12">
    <source>
        <dbReference type="Proteomes" id="UP000694923"/>
    </source>
</evidence>
<keyword evidence="12" id="KW-1185">Reference proteome</keyword>
<dbReference type="PANTHER" id="PTHR23065">
    <property type="entry name" value="PROLINE-SERINE-THREONINE PHOSPHATASE INTERACTING PROTEIN 1"/>
    <property type="match status" value="1"/>
</dbReference>
<feature type="domain" description="MHD" evidence="11">
    <location>
        <begin position="372"/>
        <end position="640"/>
    </location>
</feature>
<dbReference type="CDD" id="cd09266">
    <property type="entry name" value="SGIP1_MHD"/>
    <property type="match status" value="1"/>
</dbReference>
<dbReference type="InterPro" id="IPR037984">
    <property type="entry name" value="SGIP1_MHD"/>
</dbReference>
<feature type="compositionally biased region" description="Basic and acidic residues" evidence="10">
    <location>
        <begin position="16"/>
        <end position="32"/>
    </location>
</feature>
<dbReference type="SUPFAM" id="SSF49447">
    <property type="entry name" value="Second domain of Mu2 adaptin subunit (ap50) of ap2 adaptor"/>
    <property type="match status" value="1"/>
</dbReference>
<feature type="compositionally biased region" description="Low complexity" evidence="10">
    <location>
        <begin position="315"/>
        <end position="325"/>
    </location>
</feature>
<evidence type="ECO:0000256" key="6">
    <source>
        <dbReference type="ARBA" id="ARBA00023136"/>
    </source>
</evidence>
<dbReference type="PRINTS" id="PR01217">
    <property type="entry name" value="PRICHEXTENSN"/>
</dbReference>
<evidence type="ECO:0000313" key="13">
    <source>
        <dbReference type="RefSeq" id="XP_008567247.1"/>
    </source>
</evidence>
<dbReference type="InterPro" id="IPR018808">
    <property type="entry name" value="Muniscin_C"/>
</dbReference>
<comment type="function">
    <text evidence="1">May function in clathrin-mediated endocytosis. Has both a membrane binding/tubulating activity and the ability to recruit proteins essential to the formation of functional clathrin-coated pits. Has a preference for membranes enriched in phosphatidylserine and phosphoinositides and is required for the endocytosis of the transferrin receptor. May also bind tubulin. May play a role in the regulation of energy homeostasis.</text>
</comment>
<dbReference type="PROSITE" id="PS51072">
    <property type="entry name" value="MHD"/>
    <property type="match status" value="1"/>
</dbReference>
<protein>
    <recommendedName>
        <fullName evidence="3">SH3-containing GRB2-like protein 3-interacting protein 1</fullName>
    </recommendedName>
    <alternativeName>
        <fullName evidence="8">Endophilin-3-interacting protein</fullName>
    </alternativeName>
</protein>
<keyword evidence="4" id="KW-0597">Phosphoprotein</keyword>
<evidence type="ECO:0000256" key="9">
    <source>
        <dbReference type="ARBA" id="ARBA00046739"/>
    </source>
</evidence>
<feature type="compositionally biased region" description="Pro residues" evidence="10">
    <location>
        <begin position="290"/>
        <end position="308"/>
    </location>
</feature>
<comment type="subcellular location">
    <subcellularLocation>
        <location evidence="2">Membrane</location>
        <location evidence="2">Clathrin-coated pit</location>
        <topology evidence="2">Peripheral membrane protein</topology>
        <orientation evidence="2">Cytoplasmic side</orientation>
    </subcellularLocation>
</comment>
<evidence type="ECO:0000256" key="1">
    <source>
        <dbReference type="ARBA" id="ARBA00003346"/>
    </source>
</evidence>
<evidence type="ECO:0000259" key="11">
    <source>
        <dbReference type="PROSITE" id="PS51072"/>
    </source>
</evidence>
<keyword evidence="5" id="KW-0254">Endocytosis</keyword>
<dbReference type="InterPro" id="IPR028565">
    <property type="entry name" value="MHD"/>
</dbReference>
<feature type="region of interest" description="Disordered" evidence="10">
    <location>
        <begin position="1"/>
        <end position="116"/>
    </location>
</feature>
<evidence type="ECO:0000256" key="7">
    <source>
        <dbReference type="ARBA" id="ARBA00023176"/>
    </source>
</evidence>
<organism evidence="12 13">
    <name type="scientific">Galeopterus variegatus</name>
    <name type="common">Malayan flying lemur</name>
    <name type="synonym">Cynocephalus variegatus</name>
    <dbReference type="NCBI Taxonomy" id="482537"/>
    <lineage>
        <taxon>Eukaryota</taxon>
        <taxon>Metazoa</taxon>
        <taxon>Chordata</taxon>
        <taxon>Craniata</taxon>
        <taxon>Vertebrata</taxon>
        <taxon>Euteleostomi</taxon>
        <taxon>Mammalia</taxon>
        <taxon>Eutheria</taxon>
        <taxon>Euarchontoglires</taxon>
        <taxon>Dermoptera</taxon>
        <taxon>Cynocephalidae</taxon>
        <taxon>Galeopterus</taxon>
    </lineage>
</organism>
<accession>A0ABM0QFV6</accession>
<name>A0ABM0QFV6_GALVR</name>
<evidence type="ECO:0000256" key="8">
    <source>
        <dbReference type="ARBA" id="ARBA00030485"/>
    </source>
</evidence>
<dbReference type="PANTHER" id="PTHR23065:SF8">
    <property type="entry name" value="F-BAR DOMAIN ONLY PROTEIN 2"/>
    <property type="match status" value="1"/>
</dbReference>
<gene>
    <name evidence="13" type="primary">SGIP1</name>
</gene>
<feature type="compositionally biased region" description="Pro residues" evidence="10">
    <location>
        <begin position="245"/>
        <end position="260"/>
    </location>
</feature>
<comment type="subunit">
    <text evidence="9">Interacts with proteins essential or regulating the formation of functional clathrin-coated pits. Interacts with CANX. Interacts with AP2A1. Interacts with EPS15. Interacts with SH3GL3. Interacts with AMPH. Interacts with ITSN1 (via SH3 domains). Interacts with and REPS1.</text>
</comment>
<reference evidence="13" key="1">
    <citation type="submission" date="2025-08" db="UniProtKB">
        <authorList>
            <consortium name="RefSeq"/>
        </authorList>
    </citation>
    <scope>IDENTIFICATION</scope>
</reference>
<dbReference type="RefSeq" id="XP_008567247.1">
    <property type="nucleotide sequence ID" value="XM_008569025.1"/>
</dbReference>
<dbReference type="Pfam" id="PF10291">
    <property type="entry name" value="muHD"/>
    <property type="match status" value="1"/>
</dbReference>
<evidence type="ECO:0000256" key="2">
    <source>
        <dbReference type="ARBA" id="ARBA00004283"/>
    </source>
</evidence>
<feature type="region of interest" description="Disordered" evidence="10">
    <location>
        <begin position="142"/>
        <end position="368"/>
    </location>
</feature>
<sequence length="641" mass="69309">MMEGLKKRTRKAFGIRKKEKDTDSTGSPDRDGIQPSPHEPPYNNKAECAREGGKKVSKKSNGAPNGFYAEIDWERYNSPELDEEGYSIRPEEPGSTKGKHFYSSSESEEEEESHKKFNIKIKPLQSKDILKNAATVDELKASVGNIALSPSPVRKSPRRSPGAIKRNLSSEEVARPRRSTPTPELISKKPPDDTVALAPLFGPPLESAFDDQKTEVLLDQPEIWGPGQPINPSLESPKLTRPFPTGTPPPLPPKNVPATPPRTGSPLTVGPGASSPARPATPLVPRRSTTPPPPPPRPPSRPKLPPGKPGVGDVSRPFSPPIHSSSPPPIAPLARAESTSSISSTNSLSAATTPTVGSSRGPSPLTMGAQDTLPVAAAFTETVNAYFKGADPSKCIVKITGEMVLSFPAGITRHFANNPSPAALTFRVINFSRLEHVLPNPQLLCCDNTQNDANTKEFWVNMPNLMTHLKKVSEQKPQATYYNVDMLKYQVSAQGIQSTPLNLAVNWRCEPASTDLRIDYKYNTDAMTTAVALNNVQFLVPIDGGVTKLQAVLPPAVWNAEQQRILWKIPDISQKSENGGVGSLLARFQLSEGPSKPSPLVVQFTSEGSTLSGCDIELVGAGYRFSLIKKRFAAGKYLADN</sequence>
<dbReference type="Gene3D" id="2.60.40.1170">
    <property type="entry name" value="Mu homology domain, subdomain B"/>
    <property type="match status" value="2"/>
</dbReference>
<dbReference type="Proteomes" id="UP000694923">
    <property type="component" value="Unplaced"/>
</dbReference>
<keyword evidence="7" id="KW-0168">Coated pit</keyword>
<feature type="compositionally biased region" description="Low complexity" evidence="10">
    <location>
        <begin position="332"/>
        <end position="355"/>
    </location>
</feature>
<evidence type="ECO:0000256" key="5">
    <source>
        <dbReference type="ARBA" id="ARBA00022583"/>
    </source>
</evidence>
<keyword evidence="6" id="KW-0472">Membrane</keyword>
<dbReference type="InterPro" id="IPR036168">
    <property type="entry name" value="AP2_Mu_C_sf"/>
</dbReference>
<evidence type="ECO:0000256" key="10">
    <source>
        <dbReference type="SAM" id="MobiDB-lite"/>
    </source>
</evidence>
<evidence type="ECO:0000256" key="3">
    <source>
        <dbReference type="ARBA" id="ARBA00014150"/>
    </source>
</evidence>
<evidence type="ECO:0000256" key="4">
    <source>
        <dbReference type="ARBA" id="ARBA00022553"/>
    </source>
</evidence>
<dbReference type="GeneID" id="103587534"/>